<dbReference type="PANTHER" id="PTHR23048">
    <property type="entry name" value="MYOSIN LIGHT CHAIN 1, 3"/>
    <property type="match status" value="1"/>
</dbReference>
<dbReference type="Proteomes" id="UP000694540">
    <property type="component" value="Unplaced"/>
</dbReference>
<dbReference type="InterPro" id="IPR011992">
    <property type="entry name" value="EF-hand-dom_pair"/>
</dbReference>
<dbReference type="GeneTree" id="ENSGT00940000163406"/>
<keyword evidence="6" id="KW-1185">Reference proteome</keyword>
<feature type="domain" description="EF-hand" evidence="4">
    <location>
        <begin position="115"/>
        <end position="147"/>
    </location>
</feature>
<dbReference type="FunFam" id="1.10.238.10:FF:000181">
    <property type="entry name" value="CALML5 isoform 1"/>
    <property type="match status" value="1"/>
</dbReference>
<dbReference type="FunFam" id="1.10.238.10:FF:000251">
    <property type="entry name" value="Calmodulin-related protein 97A"/>
    <property type="match status" value="1"/>
</dbReference>
<evidence type="ECO:0000256" key="3">
    <source>
        <dbReference type="ARBA" id="ARBA00022837"/>
    </source>
</evidence>
<dbReference type="InterPro" id="IPR018247">
    <property type="entry name" value="EF_Hand_1_Ca_BS"/>
</dbReference>
<evidence type="ECO:0000256" key="1">
    <source>
        <dbReference type="ARBA" id="ARBA00022723"/>
    </source>
</evidence>
<dbReference type="SMART" id="SM00054">
    <property type="entry name" value="EFh"/>
    <property type="match status" value="4"/>
</dbReference>
<organism evidence="5 6">
    <name type="scientific">Catagonus wagneri</name>
    <name type="common">Chacoan peccary</name>
    <dbReference type="NCBI Taxonomy" id="51154"/>
    <lineage>
        <taxon>Eukaryota</taxon>
        <taxon>Metazoa</taxon>
        <taxon>Chordata</taxon>
        <taxon>Craniata</taxon>
        <taxon>Vertebrata</taxon>
        <taxon>Euteleostomi</taxon>
        <taxon>Mammalia</taxon>
        <taxon>Eutheria</taxon>
        <taxon>Laurasiatheria</taxon>
        <taxon>Artiodactyla</taxon>
        <taxon>Suina</taxon>
        <taxon>Tayassuidae</taxon>
        <taxon>Catagonus</taxon>
    </lineage>
</organism>
<dbReference type="PROSITE" id="PS00018">
    <property type="entry name" value="EF_HAND_1"/>
    <property type="match status" value="3"/>
</dbReference>
<evidence type="ECO:0000256" key="2">
    <source>
        <dbReference type="ARBA" id="ARBA00022737"/>
    </source>
</evidence>
<dbReference type="InterPro" id="IPR050230">
    <property type="entry name" value="CALM/Myosin/TropC-like"/>
</dbReference>
<feature type="domain" description="EF-hand" evidence="4">
    <location>
        <begin position="8"/>
        <end position="43"/>
    </location>
</feature>
<reference evidence="5" key="1">
    <citation type="submission" date="2025-08" db="UniProtKB">
        <authorList>
            <consortium name="Ensembl"/>
        </authorList>
    </citation>
    <scope>IDENTIFICATION</scope>
</reference>
<dbReference type="InterPro" id="IPR002048">
    <property type="entry name" value="EF_hand_dom"/>
</dbReference>
<dbReference type="Gene3D" id="1.10.238.10">
    <property type="entry name" value="EF-hand"/>
    <property type="match status" value="2"/>
</dbReference>
<sequence>MAELLSKEQVAEFKAAFDRFAKNKDGTIDVQELGAMLQLLGRNLSEAELKALIAQVDTDGDGVISFEEFLAAMAKRTRGSQGELWKAFHAFDLDGDGRIGVDELRQAVTKLGGRLSQEELDSMLREADLDQDGQVNYEEFVRILTQK</sequence>
<reference evidence="5" key="2">
    <citation type="submission" date="2025-09" db="UniProtKB">
        <authorList>
            <consortium name="Ensembl"/>
        </authorList>
    </citation>
    <scope>IDENTIFICATION</scope>
</reference>
<keyword evidence="2" id="KW-0677">Repeat</keyword>
<dbReference type="Pfam" id="PF13499">
    <property type="entry name" value="EF-hand_7"/>
    <property type="match status" value="2"/>
</dbReference>
<accession>A0A8C3YP56</accession>
<keyword evidence="1" id="KW-0479">Metal-binding</keyword>
<feature type="domain" description="EF-hand" evidence="4">
    <location>
        <begin position="83"/>
        <end position="114"/>
    </location>
</feature>
<dbReference type="Ensembl" id="ENSCWAT00000028512.1">
    <property type="protein sequence ID" value="ENSCWAP00000026306.1"/>
    <property type="gene ID" value="ENSCWAG00000019937.1"/>
</dbReference>
<dbReference type="PANTHER" id="PTHR23048:SF59">
    <property type="entry name" value="EF-HAND SUPERFAMILY PROTEIN"/>
    <property type="match status" value="1"/>
</dbReference>
<dbReference type="PROSITE" id="PS50222">
    <property type="entry name" value="EF_HAND_2"/>
    <property type="match status" value="4"/>
</dbReference>
<dbReference type="AlphaFoldDB" id="A0A8C3YP56"/>
<evidence type="ECO:0000313" key="6">
    <source>
        <dbReference type="Proteomes" id="UP000694540"/>
    </source>
</evidence>
<proteinExistence type="predicted"/>
<dbReference type="SUPFAM" id="SSF47473">
    <property type="entry name" value="EF-hand"/>
    <property type="match status" value="1"/>
</dbReference>
<name>A0A8C3YP56_9CETA</name>
<dbReference type="GO" id="GO:0005509">
    <property type="term" value="F:calcium ion binding"/>
    <property type="evidence" value="ECO:0007669"/>
    <property type="project" value="InterPro"/>
</dbReference>
<dbReference type="GO" id="GO:0016460">
    <property type="term" value="C:myosin II complex"/>
    <property type="evidence" value="ECO:0007669"/>
    <property type="project" value="TreeGrafter"/>
</dbReference>
<feature type="domain" description="EF-hand" evidence="4">
    <location>
        <begin position="44"/>
        <end position="79"/>
    </location>
</feature>
<gene>
    <name evidence="5" type="primary">CALML5</name>
</gene>
<protein>
    <submittedName>
        <fullName evidence="5">Calmodulin like 5</fullName>
    </submittedName>
</protein>
<evidence type="ECO:0000313" key="5">
    <source>
        <dbReference type="Ensembl" id="ENSCWAP00000026306.1"/>
    </source>
</evidence>
<evidence type="ECO:0000259" key="4">
    <source>
        <dbReference type="PROSITE" id="PS50222"/>
    </source>
</evidence>
<dbReference type="CDD" id="cd00051">
    <property type="entry name" value="EFh"/>
    <property type="match status" value="2"/>
</dbReference>
<keyword evidence="3" id="KW-0106">Calcium</keyword>